<protein>
    <recommendedName>
        <fullName evidence="3">Neurite outgrowth-associated protein</fullName>
    </recommendedName>
</protein>
<feature type="compositionally biased region" description="Polar residues" evidence="1">
    <location>
        <begin position="601"/>
        <end position="618"/>
    </location>
</feature>
<dbReference type="PANTHER" id="PTHR13475">
    <property type="entry name" value="NEUGRIN"/>
    <property type="match status" value="1"/>
</dbReference>
<accession>A0A8D9F264</accession>
<feature type="compositionally biased region" description="Basic and acidic residues" evidence="1">
    <location>
        <begin position="763"/>
        <end position="781"/>
    </location>
</feature>
<dbReference type="EMBL" id="HBUF01593915">
    <property type="protein sequence ID" value="CAG6774177.1"/>
    <property type="molecule type" value="Transcribed_RNA"/>
</dbReference>
<proteinExistence type="predicted"/>
<dbReference type="InterPro" id="IPR010487">
    <property type="entry name" value="NGRN/Rrg9"/>
</dbReference>
<organism evidence="2">
    <name type="scientific">Cacopsylla melanoneura</name>
    <dbReference type="NCBI Taxonomy" id="428564"/>
    <lineage>
        <taxon>Eukaryota</taxon>
        <taxon>Metazoa</taxon>
        <taxon>Ecdysozoa</taxon>
        <taxon>Arthropoda</taxon>
        <taxon>Hexapoda</taxon>
        <taxon>Insecta</taxon>
        <taxon>Pterygota</taxon>
        <taxon>Neoptera</taxon>
        <taxon>Paraneoptera</taxon>
        <taxon>Hemiptera</taxon>
        <taxon>Sternorrhyncha</taxon>
        <taxon>Psylloidea</taxon>
        <taxon>Psyllidae</taxon>
        <taxon>Psyllinae</taxon>
        <taxon>Cacopsylla</taxon>
    </lineage>
</organism>
<feature type="compositionally biased region" description="Basic and acidic residues" evidence="1">
    <location>
        <begin position="433"/>
        <end position="452"/>
    </location>
</feature>
<feature type="compositionally biased region" description="Polar residues" evidence="1">
    <location>
        <begin position="558"/>
        <end position="567"/>
    </location>
</feature>
<feature type="compositionally biased region" description="Low complexity" evidence="1">
    <location>
        <begin position="752"/>
        <end position="762"/>
    </location>
</feature>
<feature type="compositionally biased region" description="Low complexity" evidence="1">
    <location>
        <begin position="384"/>
        <end position="398"/>
    </location>
</feature>
<feature type="compositionally biased region" description="Basic and acidic residues" evidence="1">
    <location>
        <begin position="462"/>
        <end position="510"/>
    </location>
</feature>
<dbReference type="Pfam" id="PF12824">
    <property type="entry name" value="MRP-L20"/>
    <property type="match status" value="1"/>
</dbReference>
<feature type="compositionally biased region" description="Basic and acidic residues" evidence="1">
    <location>
        <begin position="578"/>
        <end position="599"/>
    </location>
</feature>
<feature type="region of interest" description="Disordered" evidence="1">
    <location>
        <begin position="433"/>
        <end position="663"/>
    </location>
</feature>
<sequence length="796" mass="92291">MYARQSHIIRYNLSKCFSTLTLAPTRCYSTKHKDDFKILQVPESIRRKKDHLPGIEKRKKYLQGWDEAEALGHNENEAISTNIDPEEFHAMQADFMNLDESYNSHQKEILLKRKLKERSQMRKKHFKEAKQPKLLTVTDMHQIKVLHEQDPDEWTVDKLSMSFPATPSIIIKVLKSNTPRSSERMKEHDTEVKHNWALLQTGQLTGLSPDYEHHLSMFSYRDPVVRTMGEYKQFQPPIHKYVPESTEFRSIITSYYDMVKMKKKLKTCSDNDTNSIVGTDMKQLTSSEHVIETKKETRLLTNESTKQIHANLTNKYVGNNSHVKQIQGNIANKNNLTLRIGKGDNIIQDGSLARRFSTFRSYLAARITPEDSTTNITDIKESNSNEVEQSQVEQSQVESRLDTSDRSHVIVNAVSATGKKDENVVPSGKIDVSHVFETETSTKEESRNKESINEGSTNKESNTFDKNRTMFSDRPKHWRQIERHRIEEEMEKERNKREAMADRTTHDGQWRKLARNQRQDYTTDLDIEAFNSSQNNPKETRGLRDNDDDDDMDIDAFNSRNRNSVETRGNGFHSRRNNRVESEGFDSRDNDDWDIDRFNSRSNADANSESLDSRLSSEVSEDAESTQDSSPASTNDSSSTSNVSNLTSNSNSSSTFDRDRRMYPTKPDHWVEIVRQREMNEREKKMVAMKLDEERSDRSAYDGQWRRLRHRREGHSSERRSMLEKQIDARIASLRERRMDTMSNSEEELSEENSLSQSSQQEITHRENTVGRSSYERDSRHATAGGTDETNEGKNV</sequence>
<dbReference type="PANTHER" id="PTHR13475:SF3">
    <property type="entry name" value="NEUGRIN"/>
    <property type="match status" value="1"/>
</dbReference>
<reference evidence="2" key="1">
    <citation type="submission" date="2021-05" db="EMBL/GenBank/DDBJ databases">
        <authorList>
            <person name="Alioto T."/>
            <person name="Alioto T."/>
            <person name="Gomez Garrido J."/>
        </authorList>
    </citation>
    <scope>NUCLEOTIDE SEQUENCE</scope>
</reference>
<evidence type="ECO:0000256" key="1">
    <source>
        <dbReference type="SAM" id="MobiDB-lite"/>
    </source>
</evidence>
<feature type="region of interest" description="Disordered" evidence="1">
    <location>
        <begin position="374"/>
        <end position="404"/>
    </location>
</feature>
<feature type="region of interest" description="Disordered" evidence="1">
    <location>
        <begin position="738"/>
        <end position="796"/>
    </location>
</feature>
<dbReference type="GO" id="GO:0005634">
    <property type="term" value="C:nucleus"/>
    <property type="evidence" value="ECO:0007669"/>
    <property type="project" value="TreeGrafter"/>
</dbReference>
<name>A0A8D9F264_9HEMI</name>
<dbReference type="AlphaFoldDB" id="A0A8D9F264"/>
<evidence type="ECO:0000313" key="2">
    <source>
        <dbReference type="EMBL" id="CAG6774177.1"/>
    </source>
</evidence>
<feature type="compositionally biased region" description="Low complexity" evidence="1">
    <location>
        <begin position="629"/>
        <end position="655"/>
    </location>
</feature>
<evidence type="ECO:0008006" key="3">
    <source>
        <dbReference type="Google" id="ProtNLM"/>
    </source>
</evidence>